<accession>A0ACC2HYP7</accession>
<reference evidence="1" key="1">
    <citation type="submission" date="2022-11" db="EMBL/GenBank/DDBJ databases">
        <title>Genome Sequence of Boeremia exigua.</title>
        <authorList>
            <person name="Buettner E."/>
        </authorList>
    </citation>
    <scope>NUCLEOTIDE SEQUENCE</scope>
    <source>
        <strain evidence="1">CU02</strain>
    </source>
</reference>
<dbReference type="EMBL" id="JAPHNI010000780">
    <property type="protein sequence ID" value="KAJ8108232.1"/>
    <property type="molecule type" value="Genomic_DNA"/>
</dbReference>
<sequence>MISSSRRAPRASTNMYSRESLHTPTSFEQLSSAPTNELVPQGPTPPDTPPTRTIVESALDFIQKHQSGYNSDRPYDDEDFSARISIEEEKELCAHISTNSELEGFVNICLAYIWYPPEDQKQRGCLIIRMTTHIHAEVAAKVIGSIYRQVCYISAGVTAASESAVAASLLIELGSDAKRRLRLDEQTIGKVPDGSLNYNTSRFPPLLLEETRGQVKTSIAIKIEAQSPEKRATEDPDFASYVSFRWKNGRIDNKTPESTNFRKNSRVEEGSLQLRLSNICPEAALTGNSEFEDPVLSFPHVDLNEFILKGHMLQRQEDDESNVVPESDSSPVRVNESQHGAGTKRSASSSDFDKDAETEPYSRATANHDRRLRKTQRMSTDKATDSAPSPPAPSPQQLPVPWIPKRRPFPQLRHSPLFLTPRMEKNLLRPRIRIRAFAALPARRKSPT</sequence>
<comment type="caution">
    <text evidence="1">The sequence shown here is derived from an EMBL/GenBank/DDBJ whole genome shotgun (WGS) entry which is preliminary data.</text>
</comment>
<gene>
    <name evidence="1" type="ORF">OPT61_g8314</name>
</gene>
<evidence type="ECO:0000313" key="1">
    <source>
        <dbReference type="EMBL" id="KAJ8108232.1"/>
    </source>
</evidence>
<dbReference type="Proteomes" id="UP001153331">
    <property type="component" value="Unassembled WGS sequence"/>
</dbReference>
<keyword evidence="2" id="KW-1185">Reference proteome</keyword>
<name>A0ACC2HYP7_9PLEO</name>
<protein>
    <submittedName>
        <fullName evidence="1">Uncharacterized protein</fullName>
    </submittedName>
</protein>
<evidence type="ECO:0000313" key="2">
    <source>
        <dbReference type="Proteomes" id="UP001153331"/>
    </source>
</evidence>
<organism evidence="1 2">
    <name type="scientific">Boeremia exigua</name>
    <dbReference type="NCBI Taxonomy" id="749465"/>
    <lineage>
        <taxon>Eukaryota</taxon>
        <taxon>Fungi</taxon>
        <taxon>Dikarya</taxon>
        <taxon>Ascomycota</taxon>
        <taxon>Pezizomycotina</taxon>
        <taxon>Dothideomycetes</taxon>
        <taxon>Pleosporomycetidae</taxon>
        <taxon>Pleosporales</taxon>
        <taxon>Pleosporineae</taxon>
        <taxon>Didymellaceae</taxon>
        <taxon>Boeremia</taxon>
    </lineage>
</organism>
<proteinExistence type="predicted"/>